<proteinExistence type="predicted"/>
<evidence type="ECO:0000313" key="4">
    <source>
        <dbReference type="Proteomes" id="UP000602076"/>
    </source>
</evidence>
<evidence type="ECO:0000256" key="2">
    <source>
        <dbReference type="SAM" id="SignalP"/>
    </source>
</evidence>
<name>A0A927CZM5_9BACI</name>
<keyword evidence="2" id="KW-0732">Signal</keyword>
<dbReference type="Proteomes" id="UP000602076">
    <property type="component" value="Unassembled WGS sequence"/>
</dbReference>
<keyword evidence="4" id="KW-1185">Reference proteome</keyword>
<comment type="caution">
    <text evidence="3">The sequence shown here is derived from an EMBL/GenBank/DDBJ whole genome shotgun (WGS) entry which is preliminary data.</text>
</comment>
<feature type="region of interest" description="Disordered" evidence="1">
    <location>
        <begin position="27"/>
        <end position="63"/>
    </location>
</feature>
<organism evidence="3 4">
    <name type="scientific">Peribacillus faecalis</name>
    <dbReference type="NCBI Taxonomy" id="2772559"/>
    <lineage>
        <taxon>Bacteria</taxon>
        <taxon>Bacillati</taxon>
        <taxon>Bacillota</taxon>
        <taxon>Bacilli</taxon>
        <taxon>Bacillales</taxon>
        <taxon>Bacillaceae</taxon>
        <taxon>Peribacillus</taxon>
    </lineage>
</organism>
<dbReference type="PROSITE" id="PS51257">
    <property type="entry name" value="PROKAR_LIPOPROTEIN"/>
    <property type="match status" value="1"/>
</dbReference>
<dbReference type="AlphaFoldDB" id="A0A927CZM5"/>
<sequence>MKKSLALLACCSLLFLGACGDNDEVTNPPNNAATENDTNNNNSSTDTNNSNNTNNSGTTTEQTSNIPFYSFDLDVDYADFKSFEVEYENDNDGMEAKIKDELNNRKLTGDEAFNELQSRFEQFKFDVGTTEADVVNEVLQSFELSDDYKEFELEVKFPDGTEKEYRVIK</sequence>
<feature type="chain" id="PRO_5039282483" description="YusW-like protein" evidence="2">
    <location>
        <begin position="21"/>
        <end position="169"/>
    </location>
</feature>
<dbReference type="InterPro" id="IPR025623">
    <property type="entry name" value="YusW"/>
</dbReference>
<dbReference type="RefSeq" id="WP_190999483.1">
    <property type="nucleotide sequence ID" value="NZ_JACXSI010000049.1"/>
</dbReference>
<dbReference type="Pfam" id="PF14039">
    <property type="entry name" value="YusW"/>
    <property type="match status" value="1"/>
</dbReference>
<dbReference type="EMBL" id="JACXSI010000049">
    <property type="protein sequence ID" value="MBD3109946.1"/>
    <property type="molecule type" value="Genomic_DNA"/>
</dbReference>
<evidence type="ECO:0000313" key="3">
    <source>
        <dbReference type="EMBL" id="MBD3109946.1"/>
    </source>
</evidence>
<reference evidence="3" key="1">
    <citation type="submission" date="2020-09" db="EMBL/GenBank/DDBJ databases">
        <title>Bacillus faecalis sp. nov., a moderately halophilic bacterium isolated from cow faeces.</title>
        <authorList>
            <person name="Jiang L."/>
            <person name="Lee J."/>
        </authorList>
    </citation>
    <scope>NUCLEOTIDE SEQUENCE</scope>
    <source>
        <strain evidence="3">AGMB 02131</strain>
    </source>
</reference>
<accession>A0A927CZM5</accession>
<protein>
    <recommendedName>
        <fullName evidence="5">YusW-like protein</fullName>
    </recommendedName>
</protein>
<evidence type="ECO:0008006" key="5">
    <source>
        <dbReference type="Google" id="ProtNLM"/>
    </source>
</evidence>
<gene>
    <name evidence="3" type="ORF">IEO70_16525</name>
</gene>
<evidence type="ECO:0000256" key="1">
    <source>
        <dbReference type="SAM" id="MobiDB-lite"/>
    </source>
</evidence>
<feature type="signal peptide" evidence="2">
    <location>
        <begin position="1"/>
        <end position="20"/>
    </location>
</feature>